<keyword evidence="5" id="KW-0808">Transferase</keyword>
<comment type="subcellular location">
    <subcellularLocation>
        <location evidence="2">Membrane</location>
        <topology evidence="2">Single-pass membrane protein</topology>
    </subcellularLocation>
</comment>
<name>A0A118K1J7_CYNCS</name>
<dbReference type="CDD" id="cd16461">
    <property type="entry name" value="RING-H2_EL5-like"/>
    <property type="match status" value="1"/>
</dbReference>
<protein>
    <recommendedName>
        <fullName evidence="4">RING-type E3 ubiquitin transferase</fullName>
        <ecNumber evidence="4">2.3.2.27</ecNumber>
    </recommendedName>
</protein>
<keyword evidence="6 16" id="KW-0812">Transmembrane</keyword>
<dbReference type="PANTHER" id="PTHR45798">
    <property type="entry name" value="RING-H2 FINGER PROTEIN ATL61-RELATED-RELATED"/>
    <property type="match status" value="1"/>
</dbReference>
<evidence type="ECO:0000313" key="18">
    <source>
        <dbReference type="EMBL" id="KVI02983.1"/>
    </source>
</evidence>
<dbReference type="GO" id="GO:0061630">
    <property type="term" value="F:ubiquitin protein ligase activity"/>
    <property type="evidence" value="ECO:0007669"/>
    <property type="project" value="UniProtKB-EC"/>
</dbReference>
<feature type="region of interest" description="Disordered" evidence="15">
    <location>
        <begin position="1"/>
        <end position="20"/>
    </location>
</feature>
<dbReference type="InterPro" id="IPR001841">
    <property type="entry name" value="Znf_RING"/>
</dbReference>
<proteinExistence type="inferred from homology"/>
<dbReference type="PROSITE" id="PS50089">
    <property type="entry name" value="ZF_RING_2"/>
    <property type="match status" value="1"/>
</dbReference>
<comment type="caution">
    <text evidence="18">The sequence shown here is derived from an EMBL/GenBank/DDBJ whole genome shotgun (WGS) entry which is preliminary data.</text>
</comment>
<evidence type="ECO:0000256" key="12">
    <source>
        <dbReference type="ARBA" id="ARBA00023136"/>
    </source>
</evidence>
<evidence type="ECO:0000256" key="11">
    <source>
        <dbReference type="ARBA" id="ARBA00022989"/>
    </source>
</evidence>
<evidence type="ECO:0000313" key="19">
    <source>
        <dbReference type="Proteomes" id="UP000243975"/>
    </source>
</evidence>
<evidence type="ECO:0000256" key="5">
    <source>
        <dbReference type="ARBA" id="ARBA00022679"/>
    </source>
</evidence>
<dbReference type="AlphaFoldDB" id="A0A118K1J7"/>
<sequence length="240" mass="25964">MTRPYRFLSTAGNSSSKAVPESPEEVSVESDFVVIFAALLCALVCIIGLIVIARCAWLRRGSIANRVPGQPSANKGIKKKFVDALPKFTYDSAKDNNGGKLSSRDCAICLAEYADGDEIRLLPQCGHGFHVGCIDKWLGSHSSCPSCRRILVITRSRCKKCGEFSTISAGTMTLVAEHEGSHLDDDKEGEKDKDIKGDTVEDDVEDAALIPSANAEALNLTTEDARESLHDATDNNDEED</sequence>
<comment type="similarity">
    <text evidence="13">Belongs to the RING-type zinc finger family. ATL subfamily.</text>
</comment>
<dbReference type="PANTHER" id="PTHR45798:SF60">
    <property type="entry name" value="ZINC FINGER, RING_FYVE_PHD-TYPE-RELATED"/>
    <property type="match status" value="1"/>
</dbReference>
<gene>
    <name evidence="18" type="ORF">Ccrd_018722</name>
</gene>
<dbReference type="Gramene" id="KVI02983">
    <property type="protein sequence ID" value="KVI02983"/>
    <property type="gene ID" value="Ccrd_018722"/>
</dbReference>
<feature type="compositionally biased region" description="Basic and acidic residues" evidence="15">
    <location>
        <begin position="223"/>
        <end position="233"/>
    </location>
</feature>
<dbReference type="EMBL" id="LEKV01002600">
    <property type="protein sequence ID" value="KVI02983.1"/>
    <property type="molecule type" value="Genomic_DNA"/>
</dbReference>
<keyword evidence="11 16" id="KW-1133">Transmembrane helix</keyword>
<dbReference type="Gene3D" id="3.30.40.10">
    <property type="entry name" value="Zinc/RING finger domain, C3HC4 (zinc finger)"/>
    <property type="match status" value="1"/>
</dbReference>
<dbReference type="GO" id="GO:0008270">
    <property type="term" value="F:zinc ion binding"/>
    <property type="evidence" value="ECO:0007669"/>
    <property type="project" value="UniProtKB-KW"/>
</dbReference>
<evidence type="ECO:0000256" key="3">
    <source>
        <dbReference type="ARBA" id="ARBA00004906"/>
    </source>
</evidence>
<evidence type="ECO:0000256" key="15">
    <source>
        <dbReference type="SAM" id="MobiDB-lite"/>
    </source>
</evidence>
<dbReference type="InterPro" id="IPR013083">
    <property type="entry name" value="Znf_RING/FYVE/PHD"/>
</dbReference>
<comment type="pathway">
    <text evidence="3">Protein modification; protein ubiquitination.</text>
</comment>
<keyword evidence="8 14" id="KW-0863">Zinc-finger</keyword>
<keyword evidence="10" id="KW-0862">Zinc</keyword>
<evidence type="ECO:0000256" key="9">
    <source>
        <dbReference type="ARBA" id="ARBA00022786"/>
    </source>
</evidence>
<dbReference type="FunFam" id="3.30.40.10:FF:000187">
    <property type="entry name" value="E3 ubiquitin-protein ligase ATL6"/>
    <property type="match status" value="1"/>
</dbReference>
<evidence type="ECO:0000256" key="4">
    <source>
        <dbReference type="ARBA" id="ARBA00012483"/>
    </source>
</evidence>
<dbReference type="Pfam" id="PF13639">
    <property type="entry name" value="zf-RING_2"/>
    <property type="match status" value="1"/>
</dbReference>
<dbReference type="InterPro" id="IPR052788">
    <property type="entry name" value="RING-type_E3_ligase_ATL"/>
</dbReference>
<feature type="region of interest" description="Disordered" evidence="15">
    <location>
        <begin position="180"/>
        <end position="199"/>
    </location>
</feature>
<keyword evidence="19" id="KW-1185">Reference proteome</keyword>
<evidence type="ECO:0000256" key="14">
    <source>
        <dbReference type="PROSITE-ProRule" id="PRU00175"/>
    </source>
</evidence>
<dbReference type="SUPFAM" id="SSF57850">
    <property type="entry name" value="RING/U-box"/>
    <property type="match status" value="1"/>
</dbReference>
<evidence type="ECO:0000256" key="7">
    <source>
        <dbReference type="ARBA" id="ARBA00022723"/>
    </source>
</evidence>
<evidence type="ECO:0000259" key="17">
    <source>
        <dbReference type="PROSITE" id="PS50089"/>
    </source>
</evidence>
<evidence type="ECO:0000256" key="1">
    <source>
        <dbReference type="ARBA" id="ARBA00000900"/>
    </source>
</evidence>
<keyword evidence="12 16" id="KW-0472">Membrane</keyword>
<feature type="domain" description="RING-type" evidence="17">
    <location>
        <begin position="106"/>
        <end position="148"/>
    </location>
</feature>
<feature type="non-terminal residue" evidence="18">
    <location>
        <position position="1"/>
    </location>
</feature>
<evidence type="ECO:0000256" key="10">
    <source>
        <dbReference type="ARBA" id="ARBA00022833"/>
    </source>
</evidence>
<keyword evidence="7" id="KW-0479">Metal-binding</keyword>
<reference evidence="18 19" key="1">
    <citation type="journal article" date="2016" name="Sci. Rep.">
        <title>The genome sequence of the outbreeding globe artichoke constructed de novo incorporating a phase-aware low-pass sequencing strategy of F1 progeny.</title>
        <authorList>
            <person name="Scaglione D."/>
            <person name="Reyes-Chin-Wo S."/>
            <person name="Acquadro A."/>
            <person name="Froenicke L."/>
            <person name="Portis E."/>
            <person name="Beitel C."/>
            <person name="Tirone M."/>
            <person name="Mauro R."/>
            <person name="Lo Monaco A."/>
            <person name="Mauromicale G."/>
            <person name="Faccioli P."/>
            <person name="Cattivelli L."/>
            <person name="Rieseberg L."/>
            <person name="Michelmore R."/>
            <person name="Lanteri S."/>
        </authorList>
    </citation>
    <scope>NUCLEOTIDE SEQUENCE [LARGE SCALE GENOMIC DNA]</scope>
    <source>
        <strain evidence="18">2C</strain>
    </source>
</reference>
<organism evidence="18 19">
    <name type="scientific">Cynara cardunculus var. scolymus</name>
    <name type="common">Globe artichoke</name>
    <name type="synonym">Cynara scolymus</name>
    <dbReference type="NCBI Taxonomy" id="59895"/>
    <lineage>
        <taxon>Eukaryota</taxon>
        <taxon>Viridiplantae</taxon>
        <taxon>Streptophyta</taxon>
        <taxon>Embryophyta</taxon>
        <taxon>Tracheophyta</taxon>
        <taxon>Spermatophyta</taxon>
        <taxon>Magnoliopsida</taxon>
        <taxon>eudicotyledons</taxon>
        <taxon>Gunneridae</taxon>
        <taxon>Pentapetalae</taxon>
        <taxon>asterids</taxon>
        <taxon>campanulids</taxon>
        <taxon>Asterales</taxon>
        <taxon>Asteraceae</taxon>
        <taxon>Carduoideae</taxon>
        <taxon>Cardueae</taxon>
        <taxon>Carduinae</taxon>
        <taxon>Cynara</taxon>
    </lineage>
</organism>
<evidence type="ECO:0000256" key="13">
    <source>
        <dbReference type="ARBA" id="ARBA00024209"/>
    </source>
</evidence>
<evidence type="ECO:0000256" key="6">
    <source>
        <dbReference type="ARBA" id="ARBA00022692"/>
    </source>
</evidence>
<dbReference type="GO" id="GO:0016020">
    <property type="term" value="C:membrane"/>
    <property type="evidence" value="ECO:0007669"/>
    <property type="project" value="UniProtKB-SubCell"/>
</dbReference>
<accession>A0A118K1J7</accession>
<feature type="region of interest" description="Disordered" evidence="15">
    <location>
        <begin position="211"/>
        <end position="240"/>
    </location>
</feature>
<comment type="catalytic activity">
    <reaction evidence="1">
        <text>S-ubiquitinyl-[E2 ubiquitin-conjugating enzyme]-L-cysteine + [acceptor protein]-L-lysine = [E2 ubiquitin-conjugating enzyme]-L-cysteine + N(6)-ubiquitinyl-[acceptor protein]-L-lysine.</text>
        <dbReference type="EC" id="2.3.2.27"/>
    </reaction>
</comment>
<dbReference type="OMA" id="VIARCAW"/>
<dbReference type="EC" id="2.3.2.27" evidence="4"/>
<dbReference type="SMART" id="SM00184">
    <property type="entry name" value="RING"/>
    <property type="match status" value="1"/>
</dbReference>
<evidence type="ECO:0000256" key="8">
    <source>
        <dbReference type="ARBA" id="ARBA00022771"/>
    </source>
</evidence>
<keyword evidence="9" id="KW-0833">Ubl conjugation pathway</keyword>
<feature type="transmembrane region" description="Helical" evidence="16">
    <location>
        <begin position="32"/>
        <end position="57"/>
    </location>
</feature>
<evidence type="ECO:0000256" key="2">
    <source>
        <dbReference type="ARBA" id="ARBA00004167"/>
    </source>
</evidence>
<dbReference type="Proteomes" id="UP000243975">
    <property type="component" value="Unassembled WGS sequence"/>
</dbReference>
<evidence type="ECO:0000256" key="16">
    <source>
        <dbReference type="SAM" id="Phobius"/>
    </source>
</evidence>